<organism evidence="1 2">
    <name type="scientific">Pontibacter aquaedesilientis</name>
    <dbReference type="NCBI Taxonomy" id="2766980"/>
    <lineage>
        <taxon>Bacteria</taxon>
        <taxon>Pseudomonadati</taxon>
        <taxon>Bacteroidota</taxon>
        <taxon>Cytophagia</taxon>
        <taxon>Cytophagales</taxon>
        <taxon>Hymenobacteraceae</taxon>
        <taxon>Pontibacter</taxon>
    </lineage>
</organism>
<gene>
    <name evidence="1" type="ORF">H9Q13_16070</name>
</gene>
<evidence type="ECO:0000313" key="2">
    <source>
        <dbReference type="Proteomes" id="UP000625551"/>
    </source>
</evidence>
<dbReference type="PANTHER" id="PTHR38471">
    <property type="entry name" value="FOUR HELIX BUNDLE PROTEIN"/>
    <property type="match status" value="1"/>
</dbReference>
<reference evidence="1 2" key="1">
    <citation type="submission" date="2020-09" db="EMBL/GenBank/DDBJ databases">
        <title>Genome sequencing and assembly of Pontibacter sp.</title>
        <authorList>
            <person name="Chhetri G."/>
        </authorList>
    </citation>
    <scope>NUCLEOTIDE SEQUENCE [LARGE SCALE GENOMIC DNA]</scope>
    <source>
        <strain evidence="1 2">JH31</strain>
    </source>
</reference>
<evidence type="ECO:0000313" key="1">
    <source>
        <dbReference type="EMBL" id="MBD1398690.1"/>
    </source>
</evidence>
<comment type="caution">
    <text evidence="1">The sequence shown here is derived from an EMBL/GenBank/DDBJ whole genome shotgun (WGS) entry which is preliminary data.</text>
</comment>
<dbReference type="PANTHER" id="PTHR38471:SF2">
    <property type="entry name" value="FOUR HELIX BUNDLE PROTEIN"/>
    <property type="match status" value="1"/>
</dbReference>
<accession>A0ABR7XK76</accession>
<name>A0ABR7XK76_9BACT</name>
<dbReference type="EMBL" id="JACXAJ010000010">
    <property type="protein sequence ID" value="MBD1398690.1"/>
    <property type="molecule type" value="Genomic_DNA"/>
</dbReference>
<dbReference type="InterPro" id="IPR036583">
    <property type="entry name" value="23S_rRNA_IVS_sf"/>
</dbReference>
<keyword evidence="2" id="KW-1185">Reference proteome</keyword>
<dbReference type="InterPro" id="IPR012657">
    <property type="entry name" value="23S_rRNA-intervening_sequence"/>
</dbReference>
<dbReference type="Pfam" id="PF05635">
    <property type="entry name" value="23S_rRNA_IVP"/>
    <property type="match status" value="1"/>
</dbReference>
<dbReference type="SUPFAM" id="SSF158446">
    <property type="entry name" value="IVS-encoded protein-like"/>
    <property type="match status" value="1"/>
</dbReference>
<dbReference type="Gene3D" id="1.20.1440.60">
    <property type="entry name" value="23S rRNA-intervening sequence"/>
    <property type="match status" value="1"/>
</dbReference>
<dbReference type="NCBIfam" id="TIGR02436">
    <property type="entry name" value="four helix bundle protein"/>
    <property type="match status" value="1"/>
</dbReference>
<dbReference type="RefSeq" id="WP_191184825.1">
    <property type="nucleotide sequence ID" value="NZ_JACXAJ010000010.1"/>
</dbReference>
<dbReference type="CDD" id="cd16377">
    <property type="entry name" value="23S_rRNA_IVP_like"/>
    <property type="match status" value="1"/>
</dbReference>
<sequence length="130" mass="14644">MKEVKDYKELDVWKKSRTLASSIYNLSMDFPKDEIYGLTNQMRRAAVSVASNIAEGCGRQHAKDAVQLFYIARGSLYELETQLYIASDQKFLGPGALNTVLTEVTSCKQLLNGLIRYFRGLGVPRTTNNE</sequence>
<proteinExistence type="predicted"/>
<dbReference type="Proteomes" id="UP000625551">
    <property type="component" value="Unassembled WGS sequence"/>
</dbReference>
<protein>
    <submittedName>
        <fullName evidence="1">Four helix bundle protein</fullName>
    </submittedName>
</protein>